<sequence>MKTVSSKKNAKQVTMTLENSNSKTYLELLDGRSEELQFTQVAPTEFTVNDSEFSLKSGINVELGIKNVDLVATSSVIWPGQTIRVRGGLHGQGAAMKAQATIPFNRKMADGVQGESWLYWVIETPEGEFHNKQAIHMKGTLKGLPPKNATFYSDSVTPLFDSEDNQVGTVYGCLQSN</sequence>
<dbReference type="EMBL" id="JAMDMJ010000008">
    <property type="protein sequence ID" value="MCY9595567.1"/>
    <property type="molecule type" value="Genomic_DNA"/>
</dbReference>
<dbReference type="OrthoDB" id="2598259at2"/>
<dbReference type="Proteomes" id="UP000288943">
    <property type="component" value="Chromosome"/>
</dbReference>
<keyword evidence="4" id="KW-1185">Reference proteome</keyword>
<reference evidence="2 3" key="1">
    <citation type="submission" date="2018-01" db="EMBL/GenBank/DDBJ databases">
        <title>The whole genome sequencing and assembly of Paenibacillus chitinolyticus KCCM 41400 strain.</title>
        <authorList>
            <person name="Kim J.-Y."/>
            <person name="Park M.-K."/>
            <person name="Lee Y.-J."/>
            <person name="Yi H."/>
            <person name="Bahn Y.-S."/>
            <person name="Kim J.F."/>
            <person name="Lee D.-W."/>
        </authorList>
    </citation>
    <scope>NUCLEOTIDE SEQUENCE [LARGE SCALE GENOMIC DNA]</scope>
    <source>
        <strain evidence="2 3">KCCM 41400</strain>
    </source>
</reference>
<evidence type="ECO:0000313" key="4">
    <source>
        <dbReference type="Proteomes" id="UP001527202"/>
    </source>
</evidence>
<proteinExistence type="predicted"/>
<evidence type="ECO:0000313" key="1">
    <source>
        <dbReference type="EMBL" id="MCY9595567.1"/>
    </source>
</evidence>
<dbReference type="EMBL" id="CP026520">
    <property type="protein sequence ID" value="QAV17331.1"/>
    <property type="molecule type" value="Genomic_DNA"/>
</dbReference>
<protein>
    <submittedName>
        <fullName evidence="2">Uncharacterized protein</fullName>
    </submittedName>
</protein>
<name>A0A410WSM6_9BACL</name>
<organism evidence="2 3">
    <name type="scientific">Paenibacillus chitinolyticus</name>
    <dbReference type="NCBI Taxonomy" id="79263"/>
    <lineage>
        <taxon>Bacteria</taxon>
        <taxon>Bacillati</taxon>
        <taxon>Bacillota</taxon>
        <taxon>Bacilli</taxon>
        <taxon>Bacillales</taxon>
        <taxon>Paenibacillaceae</taxon>
        <taxon>Paenibacillus</taxon>
    </lineage>
</organism>
<dbReference type="AlphaFoldDB" id="A0A410WSM6"/>
<dbReference type="KEGG" id="pchi:PC41400_06500"/>
<gene>
    <name evidence="1" type="ORF">M5X16_07275</name>
    <name evidence="2" type="ORF">PC41400_06500</name>
</gene>
<evidence type="ECO:0000313" key="2">
    <source>
        <dbReference type="EMBL" id="QAV17331.1"/>
    </source>
</evidence>
<dbReference type="GeneID" id="95374468"/>
<reference evidence="1 4" key="2">
    <citation type="submission" date="2022-05" db="EMBL/GenBank/DDBJ databases">
        <title>Genome Sequencing of Bee-Associated Microbes.</title>
        <authorList>
            <person name="Dunlap C."/>
        </authorList>
    </citation>
    <scope>NUCLEOTIDE SEQUENCE [LARGE SCALE GENOMIC DNA]</scope>
    <source>
        <strain evidence="1 4">NRRL B-23120</strain>
    </source>
</reference>
<accession>A0A410WSM6</accession>
<dbReference type="RefSeq" id="WP_042229609.1">
    <property type="nucleotide sequence ID" value="NZ_CP026520.1"/>
</dbReference>
<evidence type="ECO:0000313" key="3">
    <source>
        <dbReference type="Proteomes" id="UP000288943"/>
    </source>
</evidence>
<dbReference type="Proteomes" id="UP001527202">
    <property type="component" value="Unassembled WGS sequence"/>
</dbReference>